<dbReference type="EMBL" id="CAJVAS010000001">
    <property type="protein sequence ID" value="CAG7598501.1"/>
    <property type="molecule type" value="Genomic_DNA"/>
</dbReference>
<evidence type="ECO:0000256" key="2">
    <source>
        <dbReference type="ARBA" id="ARBA00023125"/>
    </source>
</evidence>
<keyword evidence="3" id="KW-0804">Transcription</keyword>
<dbReference type="CDD" id="cd17536">
    <property type="entry name" value="REC_YesN-like"/>
    <property type="match status" value="1"/>
</dbReference>
<feature type="modified residue" description="4-aspartylphosphate" evidence="4">
    <location>
        <position position="55"/>
    </location>
</feature>
<evidence type="ECO:0000313" key="8">
    <source>
        <dbReference type="Proteomes" id="UP000693672"/>
    </source>
</evidence>
<keyword evidence="1" id="KW-0805">Transcription regulation</keyword>
<dbReference type="PROSITE" id="PS01124">
    <property type="entry name" value="HTH_ARAC_FAMILY_2"/>
    <property type="match status" value="1"/>
</dbReference>
<dbReference type="GO" id="GO:0003700">
    <property type="term" value="F:DNA-binding transcription factor activity"/>
    <property type="evidence" value="ECO:0007669"/>
    <property type="project" value="InterPro"/>
</dbReference>
<reference evidence="7" key="1">
    <citation type="submission" date="2021-06" db="EMBL/GenBank/DDBJ databases">
        <authorList>
            <person name="Criscuolo A."/>
        </authorList>
    </citation>
    <scope>NUCLEOTIDE SEQUENCE</scope>
    <source>
        <strain evidence="7">CIP111600</strain>
    </source>
</reference>
<dbReference type="InterPro" id="IPR001789">
    <property type="entry name" value="Sig_transdc_resp-reg_receiver"/>
</dbReference>
<dbReference type="PANTHER" id="PTHR43280">
    <property type="entry name" value="ARAC-FAMILY TRANSCRIPTIONAL REGULATOR"/>
    <property type="match status" value="1"/>
</dbReference>
<comment type="caution">
    <text evidence="7">The sequence shown here is derived from an EMBL/GenBank/DDBJ whole genome shotgun (WGS) entry which is preliminary data.</text>
</comment>
<dbReference type="InterPro" id="IPR018060">
    <property type="entry name" value="HTH_AraC"/>
</dbReference>
<dbReference type="SMART" id="SM00448">
    <property type="entry name" value="REC"/>
    <property type="match status" value="1"/>
</dbReference>
<dbReference type="AlphaFoldDB" id="A0A916JS12"/>
<gene>
    <name evidence="7" type="primary">cheB_1</name>
    <name evidence="7" type="ORF">PAESOLCIP111_00231</name>
</gene>
<evidence type="ECO:0000259" key="5">
    <source>
        <dbReference type="PROSITE" id="PS01124"/>
    </source>
</evidence>
<dbReference type="SMART" id="SM00342">
    <property type="entry name" value="HTH_ARAC"/>
    <property type="match status" value="1"/>
</dbReference>
<protein>
    <submittedName>
        <fullName evidence="7">Protein-glutamate methylesterase/protein-glutamine glutaminase</fullName>
        <ecNumber evidence="7">3.5.1.44</ecNumber>
    </submittedName>
</protein>
<evidence type="ECO:0000259" key="6">
    <source>
        <dbReference type="PROSITE" id="PS50110"/>
    </source>
</evidence>
<evidence type="ECO:0000256" key="3">
    <source>
        <dbReference type="ARBA" id="ARBA00023163"/>
    </source>
</evidence>
<accession>A0A916JS12</accession>
<dbReference type="PROSITE" id="PS50110">
    <property type="entry name" value="RESPONSE_REGULATORY"/>
    <property type="match status" value="1"/>
</dbReference>
<dbReference type="InterPro" id="IPR018062">
    <property type="entry name" value="HTH_AraC-typ_CS"/>
</dbReference>
<feature type="domain" description="HTH araC/xylS-type" evidence="5">
    <location>
        <begin position="390"/>
        <end position="488"/>
    </location>
</feature>
<dbReference type="EC" id="3.5.1.44" evidence="7"/>
<keyword evidence="7" id="KW-0378">Hydrolase</keyword>
<dbReference type="GO" id="GO:0050568">
    <property type="term" value="F:protein-glutamine glutaminase activity"/>
    <property type="evidence" value="ECO:0007669"/>
    <property type="project" value="UniProtKB-EC"/>
</dbReference>
<sequence length="490" mass="55841">MWNVLLVEDEAFVRRSLRQLVPWEAMGFAIVGEAGDGREALALMHDCSPDLVIADIVMPVMDGIELMKRAREEGLECAFVMLTCMNEFEYARQALEYGASAYLLKLSMNVQAIEETLNKVKRQLVRDLLARSRSHRQPFESVYRDMWQSIAEGKAALWLPTGEEPGGYGRFRSVAIVSFLHGTDRFTPETFLELGIVSPGCRAVLHMHSHFGQTTVFVWDPAAFRPQASRCSIPWPAVYARPVERDELSEAWRRVLRTMDRIWYEGASGFIEADAPDRLPAAAATLRWDTEREWIQSFEQHKADELQSRLQAGWKEMAERRLPMAAVKETALRVDRILALIAGETGTPEEEYMASVSHEELGRRLLSSAERYALKYGDVNESATGHPEIDKALRHIRRHYYDDLTLKSIAALVAMDEAYFSALFKRKTGVTLMHHIQQIRIGAAKRLLERTKLPVAEVGERVGYPNANYFIKIFRRWTGTTPSEYRVGTN</sequence>
<dbReference type="Proteomes" id="UP000693672">
    <property type="component" value="Unassembled WGS sequence"/>
</dbReference>
<feature type="domain" description="Response regulatory" evidence="6">
    <location>
        <begin position="3"/>
        <end position="120"/>
    </location>
</feature>
<keyword evidence="8" id="KW-1185">Reference proteome</keyword>
<evidence type="ECO:0000256" key="4">
    <source>
        <dbReference type="PROSITE-ProRule" id="PRU00169"/>
    </source>
</evidence>
<dbReference type="GO" id="GO:0043565">
    <property type="term" value="F:sequence-specific DNA binding"/>
    <property type="evidence" value="ECO:0007669"/>
    <property type="project" value="InterPro"/>
</dbReference>
<keyword evidence="2" id="KW-0238">DNA-binding</keyword>
<keyword evidence="4" id="KW-0597">Phosphoprotein</keyword>
<dbReference type="GO" id="GO:0000160">
    <property type="term" value="P:phosphorelay signal transduction system"/>
    <property type="evidence" value="ECO:0007669"/>
    <property type="project" value="InterPro"/>
</dbReference>
<evidence type="ECO:0000313" key="7">
    <source>
        <dbReference type="EMBL" id="CAG7598501.1"/>
    </source>
</evidence>
<dbReference type="PANTHER" id="PTHR43280:SF28">
    <property type="entry name" value="HTH-TYPE TRANSCRIPTIONAL ACTIVATOR RHAS"/>
    <property type="match status" value="1"/>
</dbReference>
<dbReference type="RefSeq" id="WP_218090056.1">
    <property type="nucleotide sequence ID" value="NZ_CAJVAS010000001.1"/>
</dbReference>
<organism evidence="7 8">
    <name type="scientific">Paenibacillus solanacearum</name>
    <dbReference type="NCBI Taxonomy" id="2048548"/>
    <lineage>
        <taxon>Bacteria</taxon>
        <taxon>Bacillati</taxon>
        <taxon>Bacillota</taxon>
        <taxon>Bacilli</taxon>
        <taxon>Bacillales</taxon>
        <taxon>Paenibacillaceae</taxon>
        <taxon>Paenibacillus</taxon>
    </lineage>
</organism>
<dbReference type="Pfam" id="PF00072">
    <property type="entry name" value="Response_reg"/>
    <property type="match status" value="1"/>
</dbReference>
<dbReference type="PROSITE" id="PS00041">
    <property type="entry name" value="HTH_ARAC_FAMILY_1"/>
    <property type="match status" value="1"/>
</dbReference>
<evidence type="ECO:0000256" key="1">
    <source>
        <dbReference type="ARBA" id="ARBA00023015"/>
    </source>
</evidence>
<name>A0A916JS12_9BACL</name>
<dbReference type="Pfam" id="PF12833">
    <property type="entry name" value="HTH_18"/>
    <property type="match status" value="1"/>
</dbReference>
<proteinExistence type="predicted"/>